<evidence type="ECO:0000256" key="1">
    <source>
        <dbReference type="SAM" id="Phobius"/>
    </source>
</evidence>
<keyword evidence="1" id="KW-1133">Transmembrane helix</keyword>
<dbReference type="InterPro" id="IPR013099">
    <property type="entry name" value="K_chnl_dom"/>
</dbReference>
<accession>A0A8B8B5V3</accession>
<protein>
    <submittedName>
        <fullName evidence="4 5">Small conductance calcium-activated potassium channel protein 2-like</fullName>
    </submittedName>
</protein>
<feature type="transmembrane region" description="Helical" evidence="1">
    <location>
        <begin position="243"/>
        <end position="261"/>
    </location>
</feature>
<reference evidence="4 5" key="1">
    <citation type="submission" date="2025-04" db="UniProtKB">
        <authorList>
            <consortium name="RefSeq"/>
        </authorList>
    </citation>
    <scope>IDENTIFICATION</scope>
    <source>
        <tissue evidence="4 5">Whole sample</tissue>
    </source>
</reference>
<evidence type="ECO:0000259" key="2">
    <source>
        <dbReference type="Pfam" id="PF07885"/>
    </source>
</evidence>
<feature type="transmembrane region" description="Helical" evidence="1">
    <location>
        <begin position="212"/>
        <end position="231"/>
    </location>
</feature>
<organism evidence="3 4">
    <name type="scientific">Crassostrea virginica</name>
    <name type="common">Eastern oyster</name>
    <dbReference type="NCBI Taxonomy" id="6565"/>
    <lineage>
        <taxon>Eukaryota</taxon>
        <taxon>Metazoa</taxon>
        <taxon>Spiralia</taxon>
        <taxon>Lophotrochozoa</taxon>
        <taxon>Mollusca</taxon>
        <taxon>Bivalvia</taxon>
        <taxon>Autobranchia</taxon>
        <taxon>Pteriomorphia</taxon>
        <taxon>Ostreida</taxon>
        <taxon>Ostreoidea</taxon>
        <taxon>Ostreidae</taxon>
        <taxon>Crassostrea</taxon>
    </lineage>
</organism>
<dbReference type="KEGG" id="cvn:111107525"/>
<dbReference type="OrthoDB" id="6128189at2759"/>
<sequence length="415" mass="47767">MRCKSIPAMTSAYSLAPVLLALKENAIKNRRFCVYMKCLFGAVGMFFMVLEGELFISNTIQKNTLTSDALKTLISISTAILIVFIIVQYAYQKKIERFSNRSRNLRCCGGIIVEIVVCVVHPFPGSGRIPKPLQTISKESAELTRDFVYLDAYLSLFMIFRFYLFGQVTSEWLSSKLYSNRTLAKHLAFLTKVRLNSTFMMKYLLFRYPFQFVSTILFLVLIVNSFAMQTCEAYTFPGSEMGSFLNALWLVIITFLTIGYGDFYPVSFCGRCVSAATGFLGIGITGFIFSVFVHHFEMNRDEKYLLKFSKDERLKYQRRVAASNVIKFYYMAAKHRDEKAKYLVWRERFWKAVHAMRRSTKKYGNYSDIDLIDIQQMIQNVEKRQNEILSVLGELGKSMKSDQNANTGDVFDSAM</sequence>
<feature type="transmembrane region" description="Helical" evidence="1">
    <location>
        <begin position="70"/>
        <end position="91"/>
    </location>
</feature>
<dbReference type="RefSeq" id="XP_022298483.1">
    <property type="nucleotide sequence ID" value="XM_022442775.1"/>
</dbReference>
<dbReference type="GO" id="GO:0016286">
    <property type="term" value="F:small conductance calcium-activated potassium channel activity"/>
    <property type="evidence" value="ECO:0007669"/>
    <property type="project" value="InterPro"/>
</dbReference>
<dbReference type="PANTHER" id="PTHR10153">
    <property type="entry name" value="SMALL CONDUCTANCE CALCIUM-ACTIVATED POTASSIUM CHANNEL"/>
    <property type="match status" value="1"/>
</dbReference>
<feature type="domain" description="Potassium channel" evidence="2">
    <location>
        <begin position="217"/>
        <end position="294"/>
    </location>
</feature>
<dbReference type="AlphaFoldDB" id="A0A8B8B5V3"/>
<keyword evidence="1" id="KW-0472">Membrane</keyword>
<dbReference type="GO" id="GO:0016020">
    <property type="term" value="C:membrane"/>
    <property type="evidence" value="ECO:0007669"/>
    <property type="project" value="InterPro"/>
</dbReference>
<dbReference type="GeneID" id="111107525"/>
<keyword evidence="3" id="KW-1185">Reference proteome</keyword>
<dbReference type="Pfam" id="PF07885">
    <property type="entry name" value="Ion_trans_2"/>
    <property type="match status" value="1"/>
</dbReference>
<feature type="transmembrane region" description="Helical" evidence="1">
    <location>
        <begin position="273"/>
        <end position="293"/>
    </location>
</feature>
<dbReference type="KEGG" id="cvn:111107562"/>
<keyword evidence="1" id="KW-0812">Transmembrane</keyword>
<feature type="transmembrane region" description="Helical" evidence="1">
    <location>
        <begin position="147"/>
        <end position="166"/>
    </location>
</feature>
<dbReference type="Pfam" id="PF03530">
    <property type="entry name" value="SK_channel"/>
    <property type="match status" value="1"/>
</dbReference>
<proteinExistence type="predicted"/>
<gene>
    <name evidence="4" type="primary">LOC111107525</name>
    <name evidence="5" type="synonym">LOC111107562</name>
</gene>
<dbReference type="Gene3D" id="1.10.287.70">
    <property type="match status" value="1"/>
</dbReference>
<name>A0A8B8B5V3_CRAVI</name>
<dbReference type="InterPro" id="IPR015449">
    <property type="entry name" value="K_chnl_Ca-activ_SK"/>
</dbReference>
<feature type="transmembrane region" description="Helical" evidence="1">
    <location>
        <begin position="34"/>
        <end position="50"/>
    </location>
</feature>
<dbReference type="RefSeq" id="XP_022298532.1">
    <property type="nucleotide sequence ID" value="XM_022442824.1"/>
</dbReference>
<evidence type="ECO:0000313" key="5">
    <source>
        <dbReference type="RefSeq" id="XP_022298532.1"/>
    </source>
</evidence>
<dbReference type="Proteomes" id="UP000694844">
    <property type="component" value="Chromosome 8"/>
</dbReference>
<evidence type="ECO:0000313" key="4">
    <source>
        <dbReference type="RefSeq" id="XP_022298483.1"/>
    </source>
</evidence>
<evidence type="ECO:0000313" key="3">
    <source>
        <dbReference type="Proteomes" id="UP000694844"/>
    </source>
</evidence>
<dbReference type="SUPFAM" id="SSF81324">
    <property type="entry name" value="Voltage-gated potassium channels"/>
    <property type="match status" value="1"/>
</dbReference>